<dbReference type="AlphaFoldDB" id="A0A8H4PMP2"/>
<name>A0A8H4PMP2_9HYPO</name>
<feature type="domain" description="Adenylosuccinate lyase C-terminal" evidence="13">
    <location>
        <begin position="380"/>
        <end position="464"/>
    </location>
</feature>
<dbReference type="Proteomes" id="UP000557566">
    <property type="component" value="Unassembled WGS sequence"/>
</dbReference>
<dbReference type="Gene3D" id="1.10.40.30">
    <property type="entry name" value="Fumarase/aspartase (C-terminal domain)"/>
    <property type="match status" value="1"/>
</dbReference>
<dbReference type="PRINTS" id="PR00145">
    <property type="entry name" value="ARGSUCLYASE"/>
</dbReference>
<dbReference type="InterPro" id="IPR000362">
    <property type="entry name" value="Fumarate_lyase_fam"/>
</dbReference>
<sequence length="491" mass="55251">MSASFDDYQTPLVSRYTSDEMRKIFTPRQRVSTWRQLWLWLAEAEKELGVTQITDQALDAIRANLVVSDRAFKVAADEERRVRHDVMAHIHALEKDAPAAAGVIHIGATSCYGEDSMVTDNADLIFLRDGLDLLLPKLARVISSLSKFACQYKDLPTLGFTHYQAAQPITLGRRAAQWLQDLVFDLDDVEYVRAGLRFRGAQGTTGTQASFMEIFQNDAAKVDKLNEMLCQKAGFTGCYDISTQTYTRKVDLRVANALSALGATATRIATDIRHLCHDKLLDEPHVAGQIGSSAMPFKSNPMTAERICSLGRKLSNISSNFSDTFSQQWLERSLDDSAIRRMDIPEMFFLADAIVTSLDHVCDGLVVFPAVINLQLMQELPYMATENILIRMVNHGVSRQVAHEQIRLLSREAAYHVKIEGGSNDLIERIKRTEFFKPIWSEVDSLMDPKLFVGRCAEQVDKYAGPNGVVDRRLEKYKRYIESTKTTQLAV</sequence>
<dbReference type="InterPro" id="IPR020557">
    <property type="entry name" value="Fumarate_lyase_CS"/>
</dbReference>
<dbReference type="Gene3D" id="1.20.200.10">
    <property type="entry name" value="Fumarase/aspartase (Central domain)"/>
    <property type="match status" value="1"/>
</dbReference>
<evidence type="ECO:0000313" key="14">
    <source>
        <dbReference type="EMBL" id="KAF4506276.1"/>
    </source>
</evidence>
<gene>
    <name evidence="14" type="ORF">G6O67_006377</name>
</gene>
<keyword evidence="9 12" id="KW-0456">Lyase</keyword>
<dbReference type="InterPro" id="IPR004769">
    <property type="entry name" value="Pur_lyase"/>
</dbReference>
<dbReference type="GO" id="GO:0006189">
    <property type="term" value="P:'de novo' IMP biosynthetic process"/>
    <property type="evidence" value="ECO:0007669"/>
    <property type="project" value="UniProtKB-UniPathway"/>
</dbReference>
<comment type="catalytic activity">
    <reaction evidence="11 12">
        <text>N(6)-(1,2-dicarboxyethyl)-AMP = fumarate + AMP</text>
        <dbReference type="Rhea" id="RHEA:16853"/>
        <dbReference type="ChEBI" id="CHEBI:29806"/>
        <dbReference type="ChEBI" id="CHEBI:57567"/>
        <dbReference type="ChEBI" id="CHEBI:456215"/>
        <dbReference type="EC" id="4.3.2.2"/>
    </reaction>
</comment>
<dbReference type="SUPFAM" id="SSF48557">
    <property type="entry name" value="L-aspartase-like"/>
    <property type="match status" value="1"/>
</dbReference>
<evidence type="ECO:0000256" key="7">
    <source>
        <dbReference type="ARBA" id="ARBA00017058"/>
    </source>
</evidence>
<dbReference type="GO" id="GO:0070626">
    <property type="term" value="F:(S)-2-(5-amino-1-(5-phospho-D-ribosyl)imidazole-4-carboxamido) succinate lyase (fumarate-forming) activity"/>
    <property type="evidence" value="ECO:0007669"/>
    <property type="project" value="TreeGrafter"/>
</dbReference>
<reference evidence="14 15" key="1">
    <citation type="journal article" date="2020" name="Genome Biol. Evol.">
        <title>A new high-quality draft genome assembly of the Chinese cordyceps Ophiocordyceps sinensis.</title>
        <authorList>
            <person name="Shu R."/>
            <person name="Zhang J."/>
            <person name="Meng Q."/>
            <person name="Zhang H."/>
            <person name="Zhou G."/>
            <person name="Li M."/>
            <person name="Wu P."/>
            <person name="Zhao Y."/>
            <person name="Chen C."/>
            <person name="Qin Q."/>
        </authorList>
    </citation>
    <scope>NUCLEOTIDE SEQUENCE [LARGE SCALE GENOMIC DNA]</scope>
    <source>
        <strain evidence="14 15">IOZ07</strain>
    </source>
</reference>
<evidence type="ECO:0000256" key="9">
    <source>
        <dbReference type="ARBA" id="ARBA00023239"/>
    </source>
</evidence>
<evidence type="ECO:0000256" key="4">
    <source>
        <dbReference type="ARBA" id="ARBA00008273"/>
    </source>
</evidence>
<evidence type="ECO:0000256" key="8">
    <source>
        <dbReference type="ARBA" id="ARBA00022755"/>
    </source>
</evidence>
<comment type="pathway">
    <text evidence="2 12">Purine metabolism; IMP biosynthesis via de novo pathway; 5-amino-1-(5-phospho-D-ribosyl)imidazole-4-carboxamide from 5-amino-1-(5-phospho-D-ribosyl)imidazole-4-carboxylate: step 2/2.</text>
</comment>
<evidence type="ECO:0000256" key="10">
    <source>
        <dbReference type="ARBA" id="ARBA00030717"/>
    </source>
</evidence>
<dbReference type="Gene3D" id="1.10.275.60">
    <property type="match status" value="1"/>
</dbReference>
<dbReference type="UniPathway" id="UPA00075">
    <property type="reaction ID" value="UER00336"/>
</dbReference>
<dbReference type="PROSITE" id="PS00163">
    <property type="entry name" value="FUMARATE_LYASES"/>
    <property type="match status" value="1"/>
</dbReference>
<dbReference type="PRINTS" id="PR00149">
    <property type="entry name" value="FUMRATELYASE"/>
</dbReference>
<dbReference type="InterPro" id="IPR019468">
    <property type="entry name" value="AdenyloSucc_lyase_C"/>
</dbReference>
<dbReference type="GO" id="GO:0004018">
    <property type="term" value="F:N6-(1,2-dicarboxyethyl)AMP AMP-lyase (fumarate-forming) activity"/>
    <property type="evidence" value="ECO:0007669"/>
    <property type="project" value="InterPro"/>
</dbReference>
<comment type="similarity">
    <text evidence="4 12">Belongs to the lyase 1 family. Adenylosuccinate lyase subfamily.</text>
</comment>
<dbReference type="PANTHER" id="PTHR43172:SF1">
    <property type="entry name" value="ADENYLOSUCCINATE LYASE"/>
    <property type="match status" value="1"/>
</dbReference>
<evidence type="ECO:0000256" key="6">
    <source>
        <dbReference type="ARBA" id="ARBA00012339"/>
    </source>
</evidence>
<dbReference type="SMART" id="SM00998">
    <property type="entry name" value="ADSL_C"/>
    <property type="match status" value="1"/>
</dbReference>
<comment type="pathway">
    <text evidence="3 12">Purine metabolism; AMP biosynthesis via de novo pathway; AMP from IMP: step 2/2.</text>
</comment>
<accession>A0A8H4PMP2</accession>
<organism evidence="14 15">
    <name type="scientific">Ophiocordyceps sinensis</name>
    <dbReference type="NCBI Taxonomy" id="72228"/>
    <lineage>
        <taxon>Eukaryota</taxon>
        <taxon>Fungi</taxon>
        <taxon>Dikarya</taxon>
        <taxon>Ascomycota</taxon>
        <taxon>Pezizomycotina</taxon>
        <taxon>Sordariomycetes</taxon>
        <taxon>Hypocreomycetidae</taxon>
        <taxon>Hypocreales</taxon>
        <taxon>Ophiocordycipitaceae</taxon>
        <taxon>Ophiocordyceps</taxon>
    </lineage>
</organism>
<evidence type="ECO:0000256" key="2">
    <source>
        <dbReference type="ARBA" id="ARBA00004706"/>
    </source>
</evidence>
<dbReference type="PANTHER" id="PTHR43172">
    <property type="entry name" value="ADENYLOSUCCINATE LYASE"/>
    <property type="match status" value="1"/>
</dbReference>
<evidence type="ECO:0000256" key="12">
    <source>
        <dbReference type="RuleBase" id="RU361172"/>
    </source>
</evidence>
<dbReference type="Pfam" id="PF00206">
    <property type="entry name" value="Lyase_1"/>
    <property type="match status" value="1"/>
</dbReference>
<dbReference type="EMBL" id="JAAVMX010000007">
    <property type="protein sequence ID" value="KAF4506276.1"/>
    <property type="molecule type" value="Genomic_DNA"/>
</dbReference>
<dbReference type="InterPro" id="IPR022761">
    <property type="entry name" value="Fumarate_lyase_N"/>
</dbReference>
<dbReference type="NCBIfam" id="TIGR00928">
    <property type="entry name" value="purB"/>
    <property type="match status" value="1"/>
</dbReference>
<dbReference type="Pfam" id="PF10397">
    <property type="entry name" value="ADSL_C"/>
    <property type="match status" value="1"/>
</dbReference>
<comment type="catalytic activity">
    <reaction evidence="1 12">
        <text>(2S)-2-[5-amino-1-(5-phospho-beta-D-ribosyl)imidazole-4-carboxamido]succinate = 5-amino-1-(5-phospho-beta-D-ribosyl)imidazole-4-carboxamide + fumarate</text>
        <dbReference type="Rhea" id="RHEA:23920"/>
        <dbReference type="ChEBI" id="CHEBI:29806"/>
        <dbReference type="ChEBI" id="CHEBI:58443"/>
        <dbReference type="ChEBI" id="CHEBI:58475"/>
        <dbReference type="EC" id="4.3.2.2"/>
    </reaction>
</comment>
<dbReference type="GO" id="GO:0044208">
    <property type="term" value="P:'de novo' AMP biosynthetic process"/>
    <property type="evidence" value="ECO:0007669"/>
    <property type="project" value="UniProtKB-UniPathway"/>
</dbReference>
<proteinExistence type="inferred from homology"/>
<evidence type="ECO:0000256" key="3">
    <source>
        <dbReference type="ARBA" id="ARBA00004734"/>
    </source>
</evidence>
<protein>
    <recommendedName>
        <fullName evidence="7 12">Adenylosuccinate lyase</fullName>
        <shortName evidence="12">ASL</shortName>
        <ecNumber evidence="6 12">4.3.2.2</ecNumber>
    </recommendedName>
    <alternativeName>
        <fullName evidence="10 12">Adenylosuccinase</fullName>
    </alternativeName>
</protein>
<evidence type="ECO:0000256" key="11">
    <source>
        <dbReference type="ARBA" id="ARBA00047513"/>
    </source>
</evidence>
<dbReference type="UniPathway" id="UPA00074">
    <property type="reaction ID" value="UER00132"/>
</dbReference>
<keyword evidence="8 12" id="KW-0658">Purine biosynthesis</keyword>
<keyword evidence="15" id="KW-1185">Reference proteome</keyword>
<evidence type="ECO:0000256" key="5">
    <source>
        <dbReference type="ARBA" id="ARBA00011668"/>
    </source>
</evidence>
<dbReference type="FunFam" id="1.10.40.30:FF:000005">
    <property type="entry name" value="Adenylosuccinate lyase"/>
    <property type="match status" value="1"/>
</dbReference>
<comment type="caution">
    <text evidence="14">The sequence shown here is derived from an EMBL/GenBank/DDBJ whole genome shotgun (WGS) entry which is preliminary data.</text>
</comment>
<dbReference type="CDD" id="cd03302">
    <property type="entry name" value="Adenylsuccinate_lyase_2"/>
    <property type="match status" value="1"/>
</dbReference>
<evidence type="ECO:0000313" key="15">
    <source>
        <dbReference type="Proteomes" id="UP000557566"/>
    </source>
</evidence>
<dbReference type="OrthoDB" id="406045at2759"/>
<dbReference type="InterPro" id="IPR008948">
    <property type="entry name" value="L-Aspartase-like"/>
</dbReference>
<dbReference type="GO" id="GO:0005829">
    <property type="term" value="C:cytosol"/>
    <property type="evidence" value="ECO:0007669"/>
    <property type="project" value="TreeGrafter"/>
</dbReference>
<dbReference type="EC" id="4.3.2.2" evidence="6 12"/>
<comment type="subunit">
    <text evidence="5">Homotetramer. Residues from neighboring subunits contribute catalytic and substrate-binding residues to each active site.</text>
</comment>
<evidence type="ECO:0000256" key="1">
    <source>
        <dbReference type="ARBA" id="ARBA00000598"/>
    </source>
</evidence>
<evidence type="ECO:0000259" key="13">
    <source>
        <dbReference type="SMART" id="SM00998"/>
    </source>
</evidence>